<gene>
    <name evidence="5" type="ORF">F6V30_07135</name>
</gene>
<dbReference type="RefSeq" id="WP_151156206.1">
    <property type="nucleotide sequence ID" value="NZ_VZRA01000001.1"/>
</dbReference>
<dbReference type="InterPro" id="IPR001173">
    <property type="entry name" value="Glyco_trans_2-like"/>
</dbReference>
<evidence type="ECO:0000256" key="3">
    <source>
        <dbReference type="ARBA" id="ARBA00022679"/>
    </source>
</evidence>
<name>A0ABQ6TU81_9BACT</name>
<dbReference type="CDD" id="cd04186">
    <property type="entry name" value="GT_2_like_c"/>
    <property type="match status" value="1"/>
</dbReference>
<sequence length="335" mass="37546">MSTACQFSIIIPNWNGIEHIEECLLSVGQQRFKDFDVVVVDNASTDRSVQFIHEHFPGVKVVALADNLGFSAGVNCGIRASIGKFVVLLNNDTVVAPNWLENLVKAIQDNPNVSIFASKLLNYYDRGVIDSAGDALDLSLGPYKIGEYQPKGQFSESRFIFGACGGGGCYRREIFDQIGAFDEDFFAYFEDIDLSFRANWAGIRTLFVPDAVIYHKIAATSGASSANKDRFDILRRRNFIFLVIKNYSLPLLARHLPFIMLGHVAQFLRNISQRRWRVAFETQWMILNGLSGMMRKRRQILAARMIGTGEMRELCSSKYGGTVAFLRKKLGSGRG</sequence>
<dbReference type="Proteomes" id="UP000798046">
    <property type="component" value="Unassembled WGS sequence"/>
</dbReference>
<dbReference type="Pfam" id="PF00535">
    <property type="entry name" value="Glycos_transf_2"/>
    <property type="match status" value="1"/>
</dbReference>
<comment type="caution">
    <text evidence="5">The sequence shown here is derived from an EMBL/GenBank/DDBJ whole genome shotgun (WGS) entry which is preliminary data.</text>
</comment>
<dbReference type="PANTHER" id="PTHR43179:SF12">
    <property type="entry name" value="GALACTOFURANOSYLTRANSFERASE GLFT2"/>
    <property type="match status" value="1"/>
</dbReference>
<evidence type="ECO:0000256" key="1">
    <source>
        <dbReference type="ARBA" id="ARBA00006739"/>
    </source>
</evidence>
<dbReference type="SUPFAM" id="SSF53448">
    <property type="entry name" value="Nucleotide-diphospho-sugar transferases"/>
    <property type="match status" value="1"/>
</dbReference>
<evidence type="ECO:0000256" key="2">
    <source>
        <dbReference type="ARBA" id="ARBA00022676"/>
    </source>
</evidence>
<dbReference type="PANTHER" id="PTHR43179">
    <property type="entry name" value="RHAMNOSYLTRANSFERASE WBBL"/>
    <property type="match status" value="1"/>
</dbReference>
<keyword evidence="3" id="KW-0808">Transferase</keyword>
<dbReference type="Gene3D" id="3.90.550.10">
    <property type="entry name" value="Spore Coat Polysaccharide Biosynthesis Protein SpsA, Chain A"/>
    <property type="match status" value="1"/>
</dbReference>
<keyword evidence="6" id="KW-1185">Reference proteome</keyword>
<evidence type="ECO:0000313" key="5">
    <source>
        <dbReference type="EMBL" id="KAB0672329.1"/>
    </source>
</evidence>
<evidence type="ECO:0000259" key="4">
    <source>
        <dbReference type="Pfam" id="PF00535"/>
    </source>
</evidence>
<reference evidence="5 6" key="1">
    <citation type="journal article" date="2020" name="Microorganisms">
        <title>Description of Three Novel Members in the Family Geobacteraceae, Oryzomonas japonicum gen. nov., sp. nov., Oryzomonas sagensis sp. nov., and Oryzomonas ruber sp. nov.</title>
        <authorList>
            <person name="Xu Z."/>
            <person name="Masuda Y."/>
            <person name="Hayakawa C."/>
            <person name="Ushijima N."/>
            <person name="Kawano K."/>
            <person name="Shiratori Y."/>
            <person name="Senoo K."/>
            <person name="Itoh H."/>
        </authorList>
    </citation>
    <scope>NUCLEOTIDE SEQUENCE [LARGE SCALE GENOMIC DNA]</scope>
    <source>
        <strain evidence="5 6">Red100</strain>
    </source>
</reference>
<comment type="similarity">
    <text evidence="1">Belongs to the glycosyltransferase 2 family.</text>
</comment>
<keyword evidence="2" id="KW-0328">Glycosyltransferase</keyword>
<evidence type="ECO:0000313" key="6">
    <source>
        <dbReference type="Proteomes" id="UP000798046"/>
    </source>
</evidence>
<dbReference type="EMBL" id="VZRA01000001">
    <property type="protein sequence ID" value="KAB0672329.1"/>
    <property type="molecule type" value="Genomic_DNA"/>
</dbReference>
<feature type="domain" description="Glycosyltransferase 2-like" evidence="4">
    <location>
        <begin position="8"/>
        <end position="178"/>
    </location>
</feature>
<accession>A0ABQ6TU81</accession>
<dbReference type="InterPro" id="IPR029044">
    <property type="entry name" value="Nucleotide-diphossugar_trans"/>
</dbReference>
<organism evidence="5 6">
    <name type="scientific">Oryzomonas sagensis</name>
    <dbReference type="NCBI Taxonomy" id="2603857"/>
    <lineage>
        <taxon>Bacteria</taxon>
        <taxon>Pseudomonadati</taxon>
        <taxon>Thermodesulfobacteriota</taxon>
        <taxon>Desulfuromonadia</taxon>
        <taxon>Geobacterales</taxon>
        <taxon>Geobacteraceae</taxon>
        <taxon>Oryzomonas</taxon>
    </lineage>
</organism>
<proteinExistence type="inferred from homology"/>
<protein>
    <submittedName>
        <fullName evidence="5">Glycosyltransferase family 2 protein</fullName>
    </submittedName>
</protein>